<proteinExistence type="predicted"/>
<gene>
    <name evidence="8" type="ORF">XAT740_LOCUS3786</name>
</gene>
<reference evidence="8" key="1">
    <citation type="submission" date="2021-02" db="EMBL/GenBank/DDBJ databases">
        <authorList>
            <person name="Nowell W R."/>
        </authorList>
    </citation>
    <scope>NUCLEOTIDE SEQUENCE</scope>
</reference>
<feature type="region of interest" description="Disordered" evidence="6">
    <location>
        <begin position="1"/>
        <end position="28"/>
    </location>
</feature>
<dbReference type="InterPro" id="IPR018247">
    <property type="entry name" value="EF_Hand_1_Ca_BS"/>
</dbReference>
<feature type="repeat" description="WD" evidence="5">
    <location>
        <begin position="566"/>
        <end position="607"/>
    </location>
</feature>
<keyword evidence="4" id="KW-0106">Calcium</keyword>
<dbReference type="Gene3D" id="2.130.10.10">
    <property type="entry name" value="YVTN repeat-like/Quinoprotein amine dehydrogenase"/>
    <property type="match status" value="3"/>
</dbReference>
<dbReference type="PROSITE" id="PS00018">
    <property type="entry name" value="EF_HAND_1"/>
    <property type="match status" value="1"/>
</dbReference>
<dbReference type="InterPro" id="IPR036322">
    <property type="entry name" value="WD40_repeat_dom_sf"/>
</dbReference>
<dbReference type="Gene3D" id="1.10.238.10">
    <property type="entry name" value="EF-hand"/>
    <property type="match status" value="1"/>
</dbReference>
<keyword evidence="3" id="KW-0677">Repeat</keyword>
<feature type="repeat" description="WD" evidence="5">
    <location>
        <begin position="513"/>
        <end position="554"/>
    </location>
</feature>
<dbReference type="SMART" id="SM00054">
    <property type="entry name" value="EFh"/>
    <property type="match status" value="1"/>
</dbReference>
<feature type="repeat" description="WD" evidence="5">
    <location>
        <begin position="401"/>
        <end position="414"/>
    </location>
</feature>
<protein>
    <recommendedName>
        <fullName evidence="1">WD repeat-containing protein on Y chromosome</fullName>
    </recommendedName>
</protein>
<dbReference type="GO" id="GO:0005509">
    <property type="term" value="F:calcium ion binding"/>
    <property type="evidence" value="ECO:0007669"/>
    <property type="project" value="InterPro"/>
</dbReference>
<dbReference type="InterPro" id="IPR051242">
    <property type="entry name" value="WD-EF-hand_domain"/>
</dbReference>
<dbReference type="InterPro" id="IPR011992">
    <property type="entry name" value="EF-hand-dom_pair"/>
</dbReference>
<name>A0A813U444_ADIRI</name>
<dbReference type="EMBL" id="CAJNOR010000147">
    <property type="protein sequence ID" value="CAF0817430.1"/>
    <property type="molecule type" value="Genomic_DNA"/>
</dbReference>
<feature type="domain" description="EF-hand" evidence="7">
    <location>
        <begin position="112"/>
        <end position="147"/>
    </location>
</feature>
<dbReference type="SUPFAM" id="SSF47473">
    <property type="entry name" value="EF-hand"/>
    <property type="match status" value="1"/>
</dbReference>
<dbReference type="Pfam" id="PF00400">
    <property type="entry name" value="WD40"/>
    <property type="match status" value="1"/>
</dbReference>
<organism evidence="8 9">
    <name type="scientific">Adineta ricciae</name>
    <name type="common">Rotifer</name>
    <dbReference type="NCBI Taxonomy" id="249248"/>
    <lineage>
        <taxon>Eukaryota</taxon>
        <taxon>Metazoa</taxon>
        <taxon>Spiralia</taxon>
        <taxon>Gnathifera</taxon>
        <taxon>Rotifera</taxon>
        <taxon>Eurotatoria</taxon>
        <taxon>Bdelloidea</taxon>
        <taxon>Adinetida</taxon>
        <taxon>Adinetidae</taxon>
        <taxon>Adineta</taxon>
    </lineage>
</organism>
<keyword evidence="9" id="KW-1185">Reference proteome</keyword>
<accession>A0A813U444</accession>
<dbReference type="PANTHER" id="PTHR44324">
    <property type="entry name" value="WD40 REPEAT DOMAIN 95"/>
    <property type="match status" value="1"/>
</dbReference>
<evidence type="ECO:0000313" key="9">
    <source>
        <dbReference type="Proteomes" id="UP000663828"/>
    </source>
</evidence>
<feature type="repeat" description="WD" evidence="5">
    <location>
        <begin position="425"/>
        <end position="466"/>
    </location>
</feature>
<evidence type="ECO:0000313" key="8">
    <source>
        <dbReference type="EMBL" id="CAF0817430.1"/>
    </source>
</evidence>
<dbReference type="AlphaFoldDB" id="A0A813U444"/>
<dbReference type="SMART" id="SM00320">
    <property type="entry name" value="WD40"/>
    <property type="match status" value="9"/>
</dbReference>
<dbReference type="InterPro" id="IPR015943">
    <property type="entry name" value="WD40/YVTN_repeat-like_dom_sf"/>
</dbReference>
<dbReference type="SUPFAM" id="SSF50978">
    <property type="entry name" value="WD40 repeat-like"/>
    <property type="match status" value="2"/>
</dbReference>
<comment type="caution">
    <text evidence="8">The sequence shown here is derived from an EMBL/GenBank/DDBJ whole genome shotgun (WGS) entry which is preliminary data.</text>
</comment>
<feature type="compositionally biased region" description="Polar residues" evidence="6">
    <location>
        <begin position="18"/>
        <end position="28"/>
    </location>
</feature>
<feature type="compositionally biased region" description="Polar residues" evidence="6">
    <location>
        <begin position="1"/>
        <end position="10"/>
    </location>
</feature>
<evidence type="ECO:0000259" key="7">
    <source>
        <dbReference type="PROSITE" id="PS50222"/>
    </source>
</evidence>
<evidence type="ECO:0000256" key="4">
    <source>
        <dbReference type="ARBA" id="ARBA00022837"/>
    </source>
</evidence>
<dbReference type="InterPro" id="IPR019775">
    <property type="entry name" value="WD40_repeat_CS"/>
</dbReference>
<keyword evidence="2 5" id="KW-0853">WD repeat</keyword>
<evidence type="ECO:0000256" key="3">
    <source>
        <dbReference type="ARBA" id="ARBA00022737"/>
    </source>
</evidence>
<dbReference type="PROSITE" id="PS00678">
    <property type="entry name" value="WD_REPEATS_1"/>
    <property type="match status" value="1"/>
</dbReference>
<dbReference type="InterPro" id="IPR002048">
    <property type="entry name" value="EF_hand_dom"/>
</dbReference>
<evidence type="ECO:0000256" key="2">
    <source>
        <dbReference type="ARBA" id="ARBA00022574"/>
    </source>
</evidence>
<feature type="repeat" description="WD" evidence="5">
    <location>
        <begin position="655"/>
        <end position="694"/>
    </location>
</feature>
<dbReference type="PROSITE" id="PS50082">
    <property type="entry name" value="WD_REPEATS_2"/>
    <property type="match status" value="5"/>
</dbReference>
<dbReference type="PROSITE" id="PS50294">
    <property type="entry name" value="WD_REPEATS_REGION"/>
    <property type="match status" value="1"/>
</dbReference>
<dbReference type="PROSITE" id="PS50222">
    <property type="entry name" value="EF_HAND_2"/>
    <property type="match status" value="1"/>
</dbReference>
<dbReference type="PANTHER" id="PTHR44324:SF6">
    <property type="entry name" value="EF-HAND CALCIUM BINDING DOMAIN 8"/>
    <property type="match status" value="1"/>
</dbReference>
<evidence type="ECO:0000256" key="6">
    <source>
        <dbReference type="SAM" id="MobiDB-lite"/>
    </source>
</evidence>
<dbReference type="CDD" id="cd00051">
    <property type="entry name" value="EFh"/>
    <property type="match status" value="1"/>
</dbReference>
<dbReference type="InterPro" id="IPR001680">
    <property type="entry name" value="WD40_rpt"/>
</dbReference>
<evidence type="ECO:0000256" key="1">
    <source>
        <dbReference type="ARBA" id="ARBA00014901"/>
    </source>
</evidence>
<evidence type="ECO:0000256" key="5">
    <source>
        <dbReference type="PROSITE-ProRule" id="PRU00221"/>
    </source>
</evidence>
<dbReference type="Proteomes" id="UP000663828">
    <property type="component" value="Unassembled WGS sequence"/>
</dbReference>
<sequence length="903" mass="103365">MANSSSSIDRLTQEKNGVHSSTAEFVDTPSSKPYKALQTLQNAQIGVRLSNRLLIQAVDEYLRYLQNETKEEHAKSNEFSNGVDELKTICTPLSSTTETSLGQTVEDMVTFEFVEKVRKSFTEVDTDNTGYLDVSEFTAFMRQTYSDMTDREAQIIFMKFQFFPGLSRAGVALDEIDYTYGRCISITRNGLVSHWSTSLKLIRESTIQSNQQKKPTLPLWITCMCVLPDMNYFVVATTERNLIFYDINSHLYTGSITMNHFPASLTTISYRMNIKDSFQSALFCGDSLGNLFVFQAKDQRKPMFHISDRTYQMQTGSMRYFSFPRVVNNEYLTVSVINFCNLHYDWIVQVKWISDLDLFVSCALTSRRSLYIGDLHKKTEKYAMAKKGFGVFDYCTGYRSIVTGGNDGVIRFWDPFVTERAAAILRGHYSSITHLVVDNQDAHVISIDKGKNIIIWDIQTLRMIQRISHTNIELPSQDLTVCYLNPTQQNLIIGNKKLLSLSHTNESYAHNERTSHLYAITQVLYNSLFDVLISADEHSTINIWNIATGEKIMHILNAHMTQYDEYNEHAIEITAMCFDEAKRRLITGAHDGSLALWNFNNGHNLYRITSNSIHAKEITALLHENERLFVAGWSKRIRVFHLGKSVVIRQVDEFRSLHTDDILSMSIVMNILATASYDGDIILWTIETGMPFMRLNASEDVKPKLISLSWLYKQTTKGAIQAVFPKYFSRQRTRRLKRRHADNTERIRQSLLTRLRSNYETSIENFLKPNLNLQSQSSTISSDYHLDQLLFLHTREISPLTATLITAGSMGWIWWWSIHVIGSLIAVFNGARRPQEHVLAVCLDEKCNILFTCDTAGYVALWFVGDYACKPSDSKEKQSKLLEDKSRILTKFSSSKHPTTIGS</sequence>